<dbReference type="Proteomes" id="UP000282469">
    <property type="component" value="Segment"/>
</dbReference>
<sequence>MEVTMDDGCNNTILNIGKNLLFYSIPKLTKNNNILMNHNTADEMATMDADTTTDDNKINVYISQGKKQFVDVYLYRPQWRQVVTLQEEETIVLNKDVLESVKYLKIEKTLRSVLNILDFSNLITLKCNNKFIKINLIGKIITLRHLKIYDCAIDNLYENASIDYDLLHNYDDSYSSCSYGEETNTTSTDPSDNAYLAIASDCDFFDFDKSNNENKQNMLPTNDLSVVGDFQSLQSCYLLLDRPIRPPSILECPSLKILITNWTIYENIPPIPGLRYLGFQGINFLNQLADNDYQQKQITGFGITFQQPFIVQLDKITSNLKNTPIYLICTNIQNNKKTSARIIQKSNLLKYIERNKPKTIVFYNFYLPHSYLLSIYETAIKHEYEINIILTKSHIYNVKVDELIPKLIFVKKEKLIDIHFNWAIFS</sequence>
<evidence type="ECO:0000313" key="1">
    <source>
        <dbReference type="EMBL" id="AMB48625.1"/>
    </source>
</evidence>
<evidence type="ECO:0000313" key="2">
    <source>
        <dbReference type="Proteomes" id="UP000282469"/>
    </source>
</evidence>
<dbReference type="EMBL" id="KU050077">
    <property type="protein sequence ID" value="AMB48625.1"/>
    <property type="molecule type" value="Genomic_DNA"/>
</dbReference>
<accession>A0A0Y0J9N2</accession>
<proteinExistence type="predicted"/>
<protein>
    <submittedName>
        <fullName evidence="1">Uncharacterized protein</fullName>
    </submittedName>
</protein>
<organism evidence="1 2">
    <name type="scientific">Glossina hytrovirus (isolate Glossina pallidipes/Ethiopia/Seibersdorf/-)</name>
    <name type="common">GHV</name>
    <dbReference type="NCBI Taxonomy" id="379529"/>
    <lineage>
        <taxon>Viruses</taxon>
        <taxon>Viruses incertae sedis</taxon>
        <taxon>Naldaviricetes</taxon>
        <taxon>Lefavirales</taxon>
        <taxon>Hytrosaviridae</taxon>
        <taxon>Glossinavirus</taxon>
        <taxon>Glossinavirus glopallidipedis</taxon>
    </lineage>
</organism>
<gene>
    <name evidence="1" type="ORF">GpSGHVEth021</name>
</gene>
<reference evidence="1 2" key="1">
    <citation type="journal article" date="2016" name="J. Gen. Virol.">
        <title>Comprehensive annotation of Glossina pallidipes salivary gland hypertrophy virus from Ethiopian tsetse flies: a proteogenomics approach.</title>
        <authorList>
            <person name="Abd-Alla A.M."/>
            <person name="Kariithi H.M."/>
            <person name="Cousserans F."/>
            <person name="Parker N.J."/>
            <person name="Ince I.A."/>
            <person name="Scully E.D."/>
            <person name="Boeren S."/>
            <person name="Geib S.M."/>
            <person name="Mekonnen S."/>
            <person name="Vlak J.M."/>
            <person name="Parker A.G."/>
            <person name="Vreysen M.J."/>
            <person name="Bergoin M."/>
        </authorList>
    </citation>
    <scope>NUCLEOTIDE SEQUENCE [LARGE SCALE GENOMIC DNA]</scope>
    <source>
        <strain evidence="1 2">Ethiopian</strain>
    </source>
</reference>
<name>A0A0Y0J9N2_GHVS</name>
<organismHost>
    <name type="scientific">Glossina</name>
    <name type="common">tsetse flies</name>
    <dbReference type="NCBI Taxonomy" id="7393"/>
</organismHost>